<organism evidence="1">
    <name type="scientific">viral metagenome</name>
    <dbReference type="NCBI Taxonomy" id="1070528"/>
    <lineage>
        <taxon>unclassified sequences</taxon>
        <taxon>metagenomes</taxon>
        <taxon>organismal metagenomes</taxon>
    </lineage>
</organism>
<dbReference type="EMBL" id="MN739291">
    <property type="protein sequence ID" value="QHS97151.1"/>
    <property type="molecule type" value="Genomic_DNA"/>
</dbReference>
<reference evidence="1" key="1">
    <citation type="journal article" date="2020" name="Nature">
        <title>Giant virus diversity and host interactions through global metagenomics.</title>
        <authorList>
            <person name="Schulz F."/>
            <person name="Roux S."/>
            <person name="Paez-Espino D."/>
            <person name="Jungbluth S."/>
            <person name="Walsh D.A."/>
            <person name="Denef V.J."/>
            <person name="McMahon K.D."/>
            <person name="Konstantinidis K.T."/>
            <person name="Eloe-Fadrosh E.A."/>
            <person name="Kyrpides N.C."/>
            <person name="Woyke T."/>
        </authorList>
    </citation>
    <scope>NUCLEOTIDE SEQUENCE</scope>
    <source>
        <strain evidence="1">GVMAG-M-3300020169-51</strain>
    </source>
</reference>
<name>A0A6C0BZA1_9ZZZZ</name>
<evidence type="ECO:0000313" key="1">
    <source>
        <dbReference type="EMBL" id="QHS97151.1"/>
    </source>
</evidence>
<dbReference type="AlphaFoldDB" id="A0A6C0BZA1"/>
<accession>A0A6C0BZA1</accession>
<sequence>MSDECVELKNIKYQTMLLNGNNKIDSVKKNSDNLLDFLDKESKLNVKKPWNKLGKGNKIKKLQEFADKYCSEHKFSKSKRESLKEYLIKCLERKKLQRIKDISYDKNTGEIKNIPGLLFQKNKFTIKRSDKKNNTLKGLAPVRRKKIKVSEDNKLNII</sequence>
<protein>
    <submittedName>
        <fullName evidence="1">Uncharacterized protein</fullName>
    </submittedName>
</protein>
<proteinExistence type="predicted"/>